<dbReference type="SUPFAM" id="SSF51735">
    <property type="entry name" value="NAD(P)-binding Rossmann-fold domains"/>
    <property type="match status" value="1"/>
</dbReference>
<comment type="similarity">
    <text evidence="1 4">Belongs to the D-isomer specific 2-hydroxyacid dehydrogenase family.</text>
</comment>
<evidence type="ECO:0000256" key="3">
    <source>
        <dbReference type="ARBA" id="ARBA00023027"/>
    </source>
</evidence>
<gene>
    <name evidence="7" type="ORF">BJ875DRAFT_503693</name>
</gene>
<dbReference type="EMBL" id="MU251418">
    <property type="protein sequence ID" value="KAG9235973.1"/>
    <property type="molecule type" value="Genomic_DNA"/>
</dbReference>
<dbReference type="InterPro" id="IPR029753">
    <property type="entry name" value="D-isomer_DH_CS"/>
</dbReference>
<dbReference type="Proteomes" id="UP000824998">
    <property type="component" value="Unassembled WGS sequence"/>
</dbReference>
<dbReference type="InterPro" id="IPR006139">
    <property type="entry name" value="D-isomer_2_OHA_DH_cat_dom"/>
</dbReference>
<protein>
    <submittedName>
        <fullName evidence="7">D-isomer specific 2-hydroxyacid dehydrogenase</fullName>
    </submittedName>
</protein>
<accession>A0A9P7YLJ2</accession>
<evidence type="ECO:0000259" key="5">
    <source>
        <dbReference type="Pfam" id="PF00389"/>
    </source>
</evidence>
<name>A0A9P7YLJ2_9HELO</name>
<dbReference type="OrthoDB" id="298012at2759"/>
<keyword evidence="2 4" id="KW-0560">Oxidoreductase</keyword>
<dbReference type="SUPFAM" id="SSF52283">
    <property type="entry name" value="Formate/glycerate dehydrogenase catalytic domain-like"/>
    <property type="match status" value="1"/>
</dbReference>
<dbReference type="AlphaFoldDB" id="A0A9P7YLJ2"/>
<evidence type="ECO:0000256" key="2">
    <source>
        <dbReference type="ARBA" id="ARBA00023002"/>
    </source>
</evidence>
<feature type="domain" description="D-isomer specific 2-hydroxyacid dehydrogenase NAD-binding" evidence="6">
    <location>
        <begin position="131"/>
        <end position="327"/>
    </location>
</feature>
<dbReference type="CDD" id="cd12169">
    <property type="entry name" value="PGDH_like_1"/>
    <property type="match status" value="1"/>
</dbReference>
<dbReference type="GO" id="GO:0051287">
    <property type="term" value="F:NAD binding"/>
    <property type="evidence" value="ECO:0007669"/>
    <property type="project" value="InterPro"/>
</dbReference>
<dbReference type="GO" id="GO:0016616">
    <property type="term" value="F:oxidoreductase activity, acting on the CH-OH group of donors, NAD or NADP as acceptor"/>
    <property type="evidence" value="ECO:0007669"/>
    <property type="project" value="InterPro"/>
</dbReference>
<evidence type="ECO:0000259" key="6">
    <source>
        <dbReference type="Pfam" id="PF02826"/>
    </source>
</evidence>
<dbReference type="Pfam" id="PF02826">
    <property type="entry name" value="2-Hacid_dh_C"/>
    <property type="match status" value="1"/>
</dbReference>
<evidence type="ECO:0000256" key="1">
    <source>
        <dbReference type="ARBA" id="ARBA00005854"/>
    </source>
</evidence>
<organism evidence="7 8">
    <name type="scientific">Amylocarpus encephaloides</name>
    <dbReference type="NCBI Taxonomy" id="45428"/>
    <lineage>
        <taxon>Eukaryota</taxon>
        <taxon>Fungi</taxon>
        <taxon>Dikarya</taxon>
        <taxon>Ascomycota</taxon>
        <taxon>Pezizomycotina</taxon>
        <taxon>Leotiomycetes</taxon>
        <taxon>Helotiales</taxon>
        <taxon>Helotiales incertae sedis</taxon>
        <taxon>Amylocarpus</taxon>
    </lineage>
</organism>
<reference evidence="7" key="1">
    <citation type="journal article" date="2021" name="IMA Fungus">
        <title>Genomic characterization of three marine fungi, including Emericellopsis atlantica sp. nov. with signatures of a generalist lifestyle and marine biomass degradation.</title>
        <authorList>
            <person name="Hagestad O.C."/>
            <person name="Hou L."/>
            <person name="Andersen J.H."/>
            <person name="Hansen E.H."/>
            <person name="Altermark B."/>
            <person name="Li C."/>
            <person name="Kuhnert E."/>
            <person name="Cox R.J."/>
            <person name="Crous P.W."/>
            <person name="Spatafora J.W."/>
            <person name="Lail K."/>
            <person name="Amirebrahimi M."/>
            <person name="Lipzen A."/>
            <person name="Pangilinan J."/>
            <person name="Andreopoulos W."/>
            <person name="Hayes R.D."/>
            <person name="Ng V."/>
            <person name="Grigoriev I.V."/>
            <person name="Jackson S.A."/>
            <person name="Sutton T.D.S."/>
            <person name="Dobson A.D.W."/>
            <person name="Rama T."/>
        </authorList>
    </citation>
    <scope>NUCLEOTIDE SEQUENCE</scope>
    <source>
        <strain evidence="7">TRa018bII</strain>
    </source>
</reference>
<proteinExistence type="inferred from homology"/>
<dbReference type="Gene3D" id="3.40.50.720">
    <property type="entry name" value="NAD(P)-binding Rossmann-like Domain"/>
    <property type="match status" value="2"/>
</dbReference>
<evidence type="ECO:0000256" key="4">
    <source>
        <dbReference type="RuleBase" id="RU003719"/>
    </source>
</evidence>
<feature type="domain" description="D-isomer specific 2-hydroxyacid dehydrogenase catalytic" evidence="5">
    <location>
        <begin position="51"/>
        <end position="359"/>
    </location>
</feature>
<sequence>MPPVPPKAIEVAVLDDYAGIAATQFETLKSVFEFIEFPDTLSPYNHPDTPESVKHELVQRLQPFTIISTMRERTPFPEALLKRLPNLKLLLTTGTRNLGIDMVAARSHGIVVTGAGGRGRSGPDSTTQHCVALILGIAKNVARDDASVKAGGWQTSLSTGLTGKTLALLGLGRLGVAVGRIMSCAFGMKVIAWSSSLTQETADEKAKAAGLPVENTESEKTFRVVSKEELFKTADVLSIHYVLSGRSLGIVGGNDLRSMKKSALLINTSRGPLVDEDAIIQVLNDGAIRGAAMDVFGIEPLPPNSPWRTTKWGEEGRSQVLLTPHTGYVQEETMKDWYIEQAENLERWHRGEKLYHILN</sequence>
<dbReference type="PROSITE" id="PS00671">
    <property type="entry name" value="D_2_HYDROXYACID_DH_3"/>
    <property type="match status" value="1"/>
</dbReference>
<dbReference type="PANTHER" id="PTHR42789">
    <property type="entry name" value="D-ISOMER SPECIFIC 2-HYDROXYACID DEHYDROGENASE FAMILY PROTEIN (AFU_ORTHOLOGUE AFUA_6G10090)"/>
    <property type="match status" value="1"/>
</dbReference>
<dbReference type="PANTHER" id="PTHR42789:SF1">
    <property type="entry name" value="D-ISOMER SPECIFIC 2-HYDROXYACID DEHYDROGENASE FAMILY PROTEIN (AFU_ORTHOLOGUE AFUA_6G10090)"/>
    <property type="match status" value="1"/>
</dbReference>
<comment type="caution">
    <text evidence="7">The sequence shown here is derived from an EMBL/GenBank/DDBJ whole genome shotgun (WGS) entry which is preliminary data.</text>
</comment>
<evidence type="ECO:0000313" key="8">
    <source>
        <dbReference type="Proteomes" id="UP000824998"/>
    </source>
</evidence>
<evidence type="ECO:0000313" key="7">
    <source>
        <dbReference type="EMBL" id="KAG9235973.1"/>
    </source>
</evidence>
<dbReference type="InterPro" id="IPR050857">
    <property type="entry name" value="D-2-hydroxyacid_DH"/>
</dbReference>
<dbReference type="Pfam" id="PF00389">
    <property type="entry name" value="2-Hacid_dh"/>
    <property type="match status" value="1"/>
</dbReference>
<keyword evidence="8" id="KW-1185">Reference proteome</keyword>
<dbReference type="InterPro" id="IPR036291">
    <property type="entry name" value="NAD(P)-bd_dom_sf"/>
</dbReference>
<dbReference type="InterPro" id="IPR006140">
    <property type="entry name" value="D-isomer_DH_NAD-bd"/>
</dbReference>
<keyword evidence="3" id="KW-0520">NAD</keyword>